<accession>A0A7K1LTC1</accession>
<dbReference type="PANTHER" id="PTHR42673:SF4">
    <property type="entry name" value="MALEYLACETOACETATE ISOMERASE"/>
    <property type="match status" value="1"/>
</dbReference>
<dbReference type="GO" id="GO:0016034">
    <property type="term" value="F:maleylacetoacetate isomerase activity"/>
    <property type="evidence" value="ECO:0007669"/>
    <property type="project" value="TreeGrafter"/>
</dbReference>
<dbReference type="OrthoDB" id="9799538at2"/>
<feature type="non-terminal residue" evidence="2">
    <location>
        <position position="131"/>
    </location>
</feature>
<organism evidence="2 3">
    <name type="scientific">Christiangramia aestuarii</name>
    <dbReference type="NCBI Taxonomy" id="1028746"/>
    <lineage>
        <taxon>Bacteria</taxon>
        <taxon>Pseudomonadati</taxon>
        <taxon>Bacteroidota</taxon>
        <taxon>Flavobacteriia</taxon>
        <taxon>Flavobacteriales</taxon>
        <taxon>Flavobacteriaceae</taxon>
        <taxon>Christiangramia</taxon>
    </lineage>
</organism>
<gene>
    <name evidence="2" type="ORF">FLP08_15950</name>
</gene>
<dbReference type="EMBL" id="VJVW01000132">
    <property type="protein sequence ID" value="MUP44062.1"/>
    <property type="molecule type" value="Genomic_DNA"/>
</dbReference>
<evidence type="ECO:0000313" key="3">
    <source>
        <dbReference type="Proteomes" id="UP000460416"/>
    </source>
</evidence>
<dbReference type="GO" id="GO:0004364">
    <property type="term" value="F:glutathione transferase activity"/>
    <property type="evidence" value="ECO:0007669"/>
    <property type="project" value="TreeGrafter"/>
</dbReference>
<dbReference type="Pfam" id="PF13409">
    <property type="entry name" value="GST_N_2"/>
    <property type="match status" value="1"/>
</dbReference>
<dbReference type="PROSITE" id="PS50404">
    <property type="entry name" value="GST_NTER"/>
    <property type="match status" value="1"/>
</dbReference>
<dbReference type="InterPro" id="IPR004045">
    <property type="entry name" value="Glutathione_S-Trfase_N"/>
</dbReference>
<comment type="caution">
    <text evidence="2">The sequence shown here is derived from an EMBL/GenBank/DDBJ whole genome shotgun (WGS) entry which is preliminary data.</text>
</comment>
<protein>
    <submittedName>
        <fullName evidence="2">Glutathione S-transferase</fullName>
    </submittedName>
</protein>
<evidence type="ECO:0000259" key="1">
    <source>
        <dbReference type="PROSITE" id="PS50404"/>
    </source>
</evidence>
<dbReference type="GO" id="GO:0006749">
    <property type="term" value="P:glutathione metabolic process"/>
    <property type="evidence" value="ECO:0007669"/>
    <property type="project" value="TreeGrafter"/>
</dbReference>
<keyword evidence="2" id="KW-0808">Transferase</keyword>
<dbReference type="SUPFAM" id="SSF52833">
    <property type="entry name" value="Thioredoxin-like"/>
    <property type="match status" value="1"/>
</dbReference>
<reference evidence="2 3" key="1">
    <citation type="submission" date="2019-07" db="EMBL/GenBank/DDBJ databases">
        <title>Gramella aestuarii sp. nov., isolated from a tidal flat, and emended description of Gramella echinicola.</title>
        <authorList>
            <person name="Liu L."/>
        </authorList>
    </citation>
    <scope>NUCLEOTIDE SEQUENCE [LARGE SCALE GENOMIC DNA]</scope>
    <source>
        <strain evidence="2 3">BS12</strain>
    </source>
</reference>
<dbReference type="GO" id="GO:0006559">
    <property type="term" value="P:L-phenylalanine catabolic process"/>
    <property type="evidence" value="ECO:0007669"/>
    <property type="project" value="TreeGrafter"/>
</dbReference>
<feature type="domain" description="GST N-terminal" evidence="1">
    <location>
        <begin position="1"/>
        <end position="77"/>
    </location>
</feature>
<dbReference type="PANTHER" id="PTHR42673">
    <property type="entry name" value="MALEYLACETOACETATE ISOMERASE"/>
    <property type="match status" value="1"/>
</dbReference>
<name>A0A7K1LTC1_9FLAO</name>
<proteinExistence type="predicted"/>
<dbReference type="Gene3D" id="3.40.30.10">
    <property type="entry name" value="Glutaredoxin"/>
    <property type="match status" value="1"/>
</dbReference>
<dbReference type="Proteomes" id="UP000460416">
    <property type="component" value="Unassembled WGS sequence"/>
</dbReference>
<dbReference type="InterPro" id="IPR036249">
    <property type="entry name" value="Thioredoxin-like_sf"/>
</dbReference>
<dbReference type="CDD" id="cd03043">
    <property type="entry name" value="GST_N_1"/>
    <property type="match status" value="1"/>
</dbReference>
<dbReference type="FunFam" id="3.40.30.10:FF:000206">
    <property type="entry name" value="Probable glutathione S-transferase"/>
    <property type="match status" value="1"/>
</dbReference>
<evidence type="ECO:0000313" key="2">
    <source>
        <dbReference type="EMBL" id="MUP44062.1"/>
    </source>
</evidence>
<keyword evidence="3" id="KW-1185">Reference proteome</keyword>
<sequence>IGNRNDSSWSLRGWLALRMSGAAFDEILVPLGRPDTRERILQYSPTGKVPLLKSEDGDIWDSLAIAEYLAERFPEAHLWPRGEAARALARSVCAEMHSGFAALRGELPMDLRRQQPLVELSEATRQDIQRI</sequence>
<dbReference type="AlphaFoldDB" id="A0A7K1LTC1"/>
<dbReference type="Gene3D" id="1.20.1050.10">
    <property type="match status" value="1"/>
</dbReference>
<feature type="non-terminal residue" evidence="2">
    <location>
        <position position="1"/>
    </location>
</feature>